<dbReference type="InterPro" id="IPR000064">
    <property type="entry name" value="NLP_P60_dom"/>
</dbReference>
<dbReference type="GO" id="GO:0008234">
    <property type="term" value="F:cysteine-type peptidase activity"/>
    <property type="evidence" value="ECO:0007669"/>
    <property type="project" value="UniProtKB-KW"/>
</dbReference>
<protein>
    <recommendedName>
        <fullName evidence="5">NlpC/P60 domain-containing protein</fullName>
    </recommendedName>
</protein>
<dbReference type="EMBL" id="JRNE01000050">
    <property type="protein sequence ID" value="KGF16767.1"/>
    <property type="molecule type" value="Genomic_DNA"/>
</dbReference>
<dbReference type="InterPro" id="IPR038765">
    <property type="entry name" value="Papain-like_cys_pep_sf"/>
</dbReference>
<proteinExistence type="inferred from homology"/>
<name>A0A095ZDN7_9CORY</name>
<dbReference type="Proteomes" id="UP000029548">
    <property type="component" value="Unassembled WGS sequence"/>
</dbReference>
<sequence>MIPPTFSALAPSALASPMQDVPRLLMSAVPVVSDLAAAVPAAAPHLVDDWWTVADAVAGQWAGEGGEAAAASLRRAAAGAGTLDGHATGIDAAAAEGLGLIAAAALDLAVIASEFLLECAGSAAAAAGAGPAAALASMAGMQGNAIEALMRAGDRLTRLDGELADPTATLESIAASDVDIPDAPTVPAAAMVPASATDTAAGAGSSAVSGAVPGAGDGAPTPQAKAAVEHALSAVGTPYQWGGNTPGVGLDCSGLTKWAYGQAGVDIPRTAAEQTVGRPVDASELLPGDLVVWDGHVAMVVGDGKMVEAGDPVQVNPIRTTNMDMGFKGFWRPTG</sequence>
<dbReference type="Pfam" id="PF00877">
    <property type="entry name" value="NLPC_P60"/>
    <property type="match status" value="1"/>
</dbReference>
<dbReference type="RefSeq" id="WP_035122105.1">
    <property type="nucleotide sequence ID" value="NZ_JRNE01000050.1"/>
</dbReference>
<dbReference type="Gene3D" id="3.90.1720.10">
    <property type="entry name" value="endopeptidase domain like (from Nostoc punctiforme)"/>
    <property type="match status" value="1"/>
</dbReference>
<comment type="similarity">
    <text evidence="1">Belongs to the peptidase C40 family.</text>
</comment>
<comment type="caution">
    <text evidence="6">The sequence shown here is derived from an EMBL/GenBank/DDBJ whole genome shotgun (WGS) entry which is preliminary data.</text>
</comment>
<dbReference type="eggNOG" id="COG0791">
    <property type="taxonomic scope" value="Bacteria"/>
</dbReference>
<dbReference type="PANTHER" id="PTHR47359:SF3">
    <property type="entry name" value="NLP_P60 DOMAIN-CONTAINING PROTEIN-RELATED"/>
    <property type="match status" value="1"/>
</dbReference>
<keyword evidence="3" id="KW-0378">Hydrolase</keyword>
<evidence type="ECO:0000256" key="3">
    <source>
        <dbReference type="ARBA" id="ARBA00022801"/>
    </source>
</evidence>
<dbReference type="PROSITE" id="PS51935">
    <property type="entry name" value="NLPC_P60"/>
    <property type="match status" value="1"/>
</dbReference>
<organism evidence="6 7">
    <name type="scientific">Corynebacterium freneyi DNF00450</name>
    <dbReference type="NCBI Taxonomy" id="1287475"/>
    <lineage>
        <taxon>Bacteria</taxon>
        <taxon>Bacillati</taxon>
        <taxon>Actinomycetota</taxon>
        <taxon>Actinomycetes</taxon>
        <taxon>Mycobacteriales</taxon>
        <taxon>Corynebacteriaceae</taxon>
        <taxon>Corynebacterium</taxon>
    </lineage>
</organism>
<gene>
    <name evidence="6" type="ORF">HMPREF1650_06685</name>
</gene>
<dbReference type="SUPFAM" id="SSF54001">
    <property type="entry name" value="Cysteine proteinases"/>
    <property type="match status" value="1"/>
</dbReference>
<keyword evidence="4" id="KW-0788">Thiol protease</keyword>
<keyword evidence="2" id="KW-0645">Protease</keyword>
<evidence type="ECO:0000259" key="5">
    <source>
        <dbReference type="PROSITE" id="PS51935"/>
    </source>
</evidence>
<evidence type="ECO:0000256" key="2">
    <source>
        <dbReference type="ARBA" id="ARBA00022670"/>
    </source>
</evidence>
<dbReference type="PANTHER" id="PTHR47359">
    <property type="entry name" value="PEPTIDOGLYCAN DL-ENDOPEPTIDASE CWLO"/>
    <property type="match status" value="1"/>
</dbReference>
<accession>A0A095ZDN7</accession>
<dbReference type="GO" id="GO:0006508">
    <property type="term" value="P:proteolysis"/>
    <property type="evidence" value="ECO:0007669"/>
    <property type="project" value="UniProtKB-KW"/>
</dbReference>
<dbReference type="InterPro" id="IPR051794">
    <property type="entry name" value="PG_Endopeptidase_C40"/>
</dbReference>
<evidence type="ECO:0000256" key="4">
    <source>
        <dbReference type="ARBA" id="ARBA00022807"/>
    </source>
</evidence>
<dbReference type="AlphaFoldDB" id="A0A095ZDN7"/>
<evidence type="ECO:0000313" key="7">
    <source>
        <dbReference type="Proteomes" id="UP000029548"/>
    </source>
</evidence>
<evidence type="ECO:0000256" key="1">
    <source>
        <dbReference type="ARBA" id="ARBA00007074"/>
    </source>
</evidence>
<evidence type="ECO:0000313" key="6">
    <source>
        <dbReference type="EMBL" id="KGF16767.1"/>
    </source>
</evidence>
<feature type="domain" description="NlpC/P60" evidence="5">
    <location>
        <begin position="221"/>
        <end position="335"/>
    </location>
</feature>
<reference evidence="6 7" key="1">
    <citation type="submission" date="2014-07" db="EMBL/GenBank/DDBJ databases">
        <authorList>
            <person name="McCorrison J."/>
            <person name="Sanka R."/>
            <person name="Torralba M."/>
            <person name="Gillis M."/>
            <person name="Haft D.H."/>
            <person name="Methe B."/>
            <person name="Sutton G."/>
            <person name="Nelson K.E."/>
        </authorList>
    </citation>
    <scope>NUCLEOTIDE SEQUENCE [LARGE SCALE GENOMIC DNA]</scope>
    <source>
        <strain evidence="6 7">DNF00450</strain>
    </source>
</reference>